<dbReference type="EMBL" id="CP132976">
    <property type="protein sequence ID" value="WMD22810.1"/>
    <property type="molecule type" value="Genomic_DNA"/>
</dbReference>
<gene>
    <name evidence="5" type="ORF">RAS12_10685</name>
</gene>
<keyword evidence="2" id="KW-0238">DNA-binding</keyword>
<dbReference type="SMART" id="SM00342">
    <property type="entry name" value="HTH_ARAC"/>
    <property type="match status" value="1"/>
</dbReference>
<reference evidence="5 6" key="1">
    <citation type="submission" date="2023-08" db="EMBL/GenBank/DDBJ databases">
        <title>Achromobacter seleniivolatilans sp. nov., isolated from seleniferous soil.</title>
        <authorList>
            <person name="Zhang S."/>
            <person name="Li K."/>
            <person name="Peng J."/>
            <person name="Zhao Q."/>
            <person name="Wang H."/>
            <person name="Guo Y."/>
        </authorList>
    </citation>
    <scope>NUCLEOTIDE SEQUENCE [LARGE SCALE GENOMIC DNA]</scope>
    <source>
        <strain evidence="5 6">R39</strain>
    </source>
</reference>
<dbReference type="PANTHER" id="PTHR46796:SF6">
    <property type="entry name" value="ARAC SUBFAMILY"/>
    <property type="match status" value="1"/>
</dbReference>
<keyword evidence="3" id="KW-0804">Transcription</keyword>
<evidence type="ECO:0000256" key="1">
    <source>
        <dbReference type="ARBA" id="ARBA00023015"/>
    </source>
</evidence>
<proteinExistence type="predicted"/>
<dbReference type="InterPro" id="IPR018060">
    <property type="entry name" value="HTH_AraC"/>
</dbReference>
<dbReference type="PROSITE" id="PS01124">
    <property type="entry name" value="HTH_ARAC_FAMILY_2"/>
    <property type="match status" value="1"/>
</dbReference>
<sequence length="348" mass="37815">MTCSETFISTDAIEHSLRDEYWREVTRPFCDTTLAAPDGAATLEGTMRIRHLGGLTLGSTTFNAQRYKRDKATIARSGLDHYLVHVVAAGSIYGDFDGRDVMAAPGGICIIDLARPYECKVDAGERLATTIPRAGIDKLLGARDLHGFVLEAQQAMTRLLVDYLSGFHAVSGQLSASEDDAAQEALTTLLSAGLANTAPVQDGPKSVLGQALRARALDYIGRNLAEPALGPDLLIQRFRVSRAHLYRVFSELGGVVHVIKTKRLDAAYALFTDPRSSTRPVHQVAVDVGFRDMGRFRKAFTTRFGVSPDDARQGSRNAGSTIDSSNALSSHFAAHRHMPGAAQRFQNW</sequence>
<dbReference type="Gene3D" id="1.10.10.60">
    <property type="entry name" value="Homeodomain-like"/>
    <property type="match status" value="1"/>
</dbReference>
<protein>
    <submittedName>
        <fullName evidence="5">Helix-turn-helix domain-containing protein</fullName>
    </submittedName>
</protein>
<evidence type="ECO:0000256" key="3">
    <source>
        <dbReference type="ARBA" id="ARBA00023163"/>
    </source>
</evidence>
<dbReference type="RefSeq" id="WP_306948087.1">
    <property type="nucleotide sequence ID" value="NZ_CP132976.1"/>
</dbReference>
<feature type="domain" description="HTH araC/xylS-type" evidence="4">
    <location>
        <begin position="214"/>
        <end position="314"/>
    </location>
</feature>
<evidence type="ECO:0000259" key="4">
    <source>
        <dbReference type="PROSITE" id="PS01124"/>
    </source>
</evidence>
<evidence type="ECO:0000313" key="5">
    <source>
        <dbReference type="EMBL" id="WMD22810.1"/>
    </source>
</evidence>
<dbReference type="InterPro" id="IPR035418">
    <property type="entry name" value="AraC-bd_2"/>
</dbReference>
<dbReference type="SUPFAM" id="SSF46689">
    <property type="entry name" value="Homeodomain-like"/>
    <property type="match status" value="1"/>
</dbReference>
<accession>A0ABY9M7K7</accession>
<keyword evidence="6" id="KW-1185">Reference proteome</keyword>
<dbReference type="PANTHER" id="PTHR46796">
    <property type="entry name" value="HTH-TYPE TRANSCRIPTIONAL ACTIVATOR RHAS-RELATED"/>
    <property type="match status" value="1"/>
</dbReference>
<keyword evidence="1" id="KW-0805">Transcription regulation</keyword>
<evidence type="ECO:0000256" key="2">
    <source>
        <dbReference type="ARBA" id="ARBA00023125"/>
    </source>
</evidence>
<dbReference type="InterPro" id="IPR009057">
    <property type="entry name" value="Homeodomain-like_sf"/>
</dbReference>
<organism evidence="5 6">
    <name type="scientific">Achromobacter seleniivolatilans</name>
    <dbReference type="NCBI Taxonomy" id="3047478"/>
    <lineage>
        <taxon>Bacteria</taxon>
        <taxon>Pseudomonadati</taxon>
        <taxon>Pseudomonadota</taxon>
        <taxon>Betaproteobacteria</taxon>
        <taxon>Burkholderiales</taxon>
        <taxon>Alcaligenaceae</taxon>
        <taxon>Achromobacter</taxon>
    </lineage>
</organism>
<name>A0ABY9M7K7_9BURK</name>
<dbReference type="Proteomes" id="UP001234798">
    <property type="component" value="Chromosome"/>
</dbReference>
<dbReference type="Pfam" id="PF14525">
    <property type="entry name" value="AraC_binding_2"/>
    <property type="match status" value="1"/>
</dbReference>
<evidence type="ECO:0000313" key="6">
    <source>
        <dbReference type="Proteomes" id="UP001234798"/>
    </source>
</evidence>
<dbReference type="Pfam" id="PF12833">
    <property type="entry name" value="HTH_18"/>
    <property type="match status" value="1"/>
</dbReference>
<dbReference type="InterPro" id="IPR050204">
    <property type="entry name" value="AraC_XylS_family_regulators"/>
</dbReference>